<dbReference type="InterPro" id="IPR055228">
    <property type="entry name" value="Cas9_RuvC"/>
</dbReference>
<feature type="binding site" evidence="13">
    <location>
        <position position="10"/>
    </location>
    <ligand>
        <name>Mg(2+)</name>
        <dbReference type="ChEBI" id="CHEBI:18420"/>
        <label>2</label>
    </ligand>
</feature>
<dbReference type="NCBIfam" id="TIGR01865">
    <property type="entry name" value="cas_Csn1"/>
    <property type="match status" value="1"/>
</dbReference>
<dbReference type="InterPro" id="IPR032240">
    <property type="entry name" value="Cas9_REC"/>
</dbReference>
<evidence type="ECO:0000259" key="14">
    <source>
        <dbReference type="PROSITE" id="PS51749"/>
    </source>
</evidence>
<keyword evidence="4 13" id="KW-0479">Metal-binding</keyword>
<dbReference type="InterPro" id="IPR036397">
    <property type="entry name" value="RNaseH_sf"/>
</dbReference>
<dbReference type="InterPro" id="IPR032237">
    <property type="entry name" value="Cas9_PI"/>
</dbReference>
<evidence type="ECO:0000256" key="11">
    <source>
        <dbReference type="ARBA" id="ARBA00023211"/>
    </source>
</evidence>
<comment type="caution">
    <text evidence="15">The sequence shown here is derived from an EMBL/GenBank/DDBJ whole genome shotgun (WGS) entry which is preliminary data.</text>
</comment>
<dbReference type="Proteomes" id="UP000664857">
    <property type="component" value="Unassembled WGS sequence"/>
</dbReference>
<keyword evidence="3 13" id="KW-0540">Nuclease</keyword>
<protein>
    <recommendedName>
        <fullName evidence="13">CRISPR-associated endonuclease Cas9</fullName>
        <ecNumber evidence="13">3.1.-.-</ecNumber>
    </recommendedName>
</protein>
<evidence type="ECO:0000256" key="10">
    <source>
        <dbReference type="ARBA" id="ARBA00023125"/>
    </source>
</evidence>
<organism evidence="15 16">
    <name type="scientific">Candidatus Vagococcus giribetii</name>
    <dbReference type="NCBI Taxonomy" id="2230876"/>
    <lineage>
        <taxon>Bacteria</taxon>
        <taxon>Bacillati</taxon>
        <taxon>Bacillota</taxon>
        <taxon>Bacilli</taxon>
        <taxon>Lactobacillales</taxon>
        <taxon>Enterococcaceae</taxon>
        <taxon>Vagococcus</taxon>
    </lineage>
</organism>
<keyword evidence="10 13" id="KW-0238">DNA-binding</keyword>
<dbReference type="Pfam" id="PF22702">
    <property type="entry name" value="Cas9_RuvC"/>
    <property type="match status" value="1"/>
</dbReference>
<evidence type="ECO:0000256" key="8">
    <source>
        <dbReference type="ARBA" id="ARBA00022884"/>
    </source>
</evidence>
<comment type="cofactor">
    <cofactor evidence="1 13">
        <name>Mg(2+)</name>
        <dbReference type="ChEBI" id="CHEBI:18420"/>
    </cofactor>
</comment>
<dbReference type="Pfam" id="PF13395">
    <property type="entry name" value="HNH_4"/>
    <property type="match status" value="1"/>
</dbReference>
<dbReference type="InterPro" id="IPR003615">
    <property type="entry name" value="HNH_nuc"/>
</dbReference>
<keyword evidence="9 13" id="KW-0051">Antiviral defense</keyword>
<comment type="similarity">
    <text evidence="2">Belongs to the CRISPR-associated protein Cas9 family. Subtype II-A subfamily.</text>
</comment>
<dbReference type="InterPro" id="IPR028629">
    <property type="entry name" value="Cas9"/>
</dbReference>
<dbReference type="Gene3D" id="3.30.420.10">
    <property type="entry name" value="Ribonuclease H-like superfamily/Ribonuclease H"/>
    <property type="match status" value="1"/>
</dbReference>
<feature type="binding site" evidence="13">
    <location>
        <position position="10"/>
    </location>
    <ligand>
        <name>Mg(2+)</name>
        <dbReference type="ChEBI" id="CHEBI:18420"/>
        <label>1</label>
    </ligand>
</feature>
<keyword evidence="8 13" id="KW-0694">RNA-binding</keyword>
<evidence type="ECO:0000313" key="16">
    <source>
        <dbReference type="Proteomes" id="UP000664857"/>
    </source>
</evidence>
<keyword evidence="6 13" id="KW-0378">Hydrolase</keyword>
<sequence>MEKNYTIGLDIGTASVGWSVIYDDTNDLVKKKMKILGDSPKSHVKKNFWGVRLFEEGQTAESTRLKRTTRRRYTRRRNRIVNLQTLFNEEIEKNDPNFFHRLNESFLVEDDKKWEKHPIFGTIEEEANYHDEFPTIYHLRKKLVDSEEEADIRLIYLALAHMIKYRGHFLIEGKLSTEHSSIKKNFKEFLSEYNEMFSRQTDGSLINPLNENTDIGNSFTDPGSRSKKADRVLTLFPTEKSNGTYAQFLKMIVGNQGNFKKTFGLEEDVKLQFSSENYEEDIESLLAQVGDDYSDVFVSARKVYEAIELSGILRTKDDTTKAKLSSSMVERYEEHKDDLKKMKVFFRENLPEKYPIMFKDITKDGYAGYIEKSSKVSQENFYKFTKKLISEIPGSDYFIEKMDQETFLRKQRTFDNGVIPHQIHLEELVHVIEKQQAYYPFLKVKKEEIKTILTFRIPYYVGPLANGHSSFAWLVRKSDDAITPENMAEVVDIEQSAKGFIERMTNRDSYLPEEKVLPKNSLLYQKYIIFNELTKVSYIDDRGVNCNFSGKEKIAIFDTFFKSSPKKVKEKDIENYLKDEYLQEAPTIKGLEEGFNGHFKTYHDLLKIGIPKEMLDDPTNEDMFEDIINILTIFEDRKMIRSQLDKYKDKFDSNTLKKLERRHYTGWGRLSQKLLFGMKDKESGKTILDFLVEDDQVPRNLNRNFMQLINDSNLSFKDKIKEAQTSEHIDSLEETVKGLTGSPAIKKGILQSLKIVDELVSIMSYPPTSIVVEMARENQTTSQGKRNATPRLKILEKSLGDIGSDLLKRCPTDNQALRDDRLYLYYLQKGKDMYTGQDLDIHRLSHYDIDHIIPRSFTTDNSIDNRVLVSSKDNRGKSDDVPSEEIVGKNKEFWKTLKNASLMSERKYNNLTKAERGGLTDADKANFLNRQLVETRQITKHVAQILDQRFNHQTDTEGKLIRDVKVITLKSSLVSQFRKSFDMYKVRDINDFHHAHDAYLNAVVANVLLKIYPKLTPDFVYGEYVKGNYYAEKKATAKKQQYINIMEKLAKEERIIDEETAEILWDQKEIGKIKKVLNYHQVNVVKKVEVQTGRFSDETLYPKSNSPSYISRGKNLSPVNYGGFKKPEIAYSVIFEFSKGAKNVTTKEIIGISIMNREIFEQNRSEFLENLGYKEPNILHVLPKYSLFELENGRRRLLASHKESQKGNQMAVPSYLNNMIYHSINISQSASIAYLKEHQNQFDELLTVVVDFAKKFTLADTNLKKIIDLYENRESNELEKIAESFVNLMKFNKMGAPSSFDFFDVNIPRKQYRSTTELLQAKVIYQSITGLYETHKKV</sequence>
<name>A0ABS3HPH7_9ENTE</name>
<comment type="subunit">
    <text evidence="12 13">Monomer. Binds crRNA and tracrRNA.</text>
</comment>
<feature type="binding site" evidence="13">
    <location>
        <position position="777"/>
    </location>
    <ligand>
        <name>Mg(2+)</name>
        <dbReference type="ChEBI" id="CHEBI:18420"/>
        <label>2</label>
    </ligand>
</feature>
<dbReference type="PROSITE" id="PS51749">
    <property type="entry name" value="HNH_CAS9"/>
    <property type="match status" value="1"/>
</dbReference>
<comment type="similarity">
    <text evidence="13">Belongs to the CRISPR-associated Cas9 family.</text>
</comment>
<dbReference type="Pfam" id="PF16595">
    <property type="entry name" value="Cas9_PI"/>
    <property type="match status" value="1"/>
</dbReference>
<evidence type="ECO:0000256" key="9">
    <source>
        <dbReference type="ARBA" id="ARBA00023118"/>
    </source>
</evidence>
<keyword evidence="11" id="KW-0464">Manganese</keyword>
<feature type="active site" description="Proton acceptor for HNH nuclease domain" evidence="13">
    <location>
        <position position="851"/>
    </location>
</feature>
<keyword evidence="5 13" id="KW-0255">Endonuclease</keyword>
<evidence type="ECO:0000256" key="7">
    <source>
        <dbReference type="ARBA" id="ARBA00022842"/>
    </source>
</evidence>
<keyword evidence="16" id="KW-1185">Reference proteome</keyword>
<reference evidence="15 16" key="1">
    <citation type="submission" date="2021-03" db="EMBL/GenBank/DDBJ databases">
        <title>Enterococcal diversity collection.</title>
        <authorList>
            <person name="Gilmore M.S."/>
            <person name="Schwartzman J."/>
            <person name="Van Tyne D."/>
            <person name="Martin M."/>
            <person name="Earl A.M."/>
            <person name="Manson A.L."/>
            <person name="Straub T."/>
            <person name="Salamzade R."/>
            <person name="Saavedra J."/>
            <person name="Lebreton F."/>
            <person name="Prichula J."/>
            <person name="Schaufler K."/>
            <person name="Gaca A."/>
            <person name="Sgardioli B."/>
            <person name="Wagenaar J."/>
            <person name="Strong T."/>
        </authorList>
    </citation>
    <scope>NUCLEOTIDE SEQUENCE [LARGE SCALE GENOMIC DNA]</scope>
    <source>
        <strain evidence="15 16">DIV0080</strain>
    </source>
</reference>
<dbReference type="RefSeq" id="WP_206964157.1">
    <property type="nucleotide sequence ID" value="NZ_JAFLVX010000002.1"/>
</dbReference>
<proteinExistence type="inferred from homology"/>
<evidence type="ECO:0000313" key="15">
    <source>
        <dbReference type="EMBL" id="MBO0475541.1"/>
    </source>
</evidence>
<gene>
    <name evidence="13 15" type="primary">cas9</name>
    <name evidence="15" type="ORF">DOK76_00580</name>
</gene>
<evidence type="ECO:0000256" key="13">
    <source>
        <dbReference type="HAMAP-Rule" id="MF_01480"/>
    </source>
</evidence>
<dbReference type="EMBL" id="JAFLVX010000002">
    <property type="protein sequence ID" value="MBO0475541.1"/>
    <property type="molecule type" value="Genomic_DNA"/>
</dbReference>
<dbReference type="Gene3D" id="1.10.30.50">
    <property type="match status" value="1"/>
</dbReference>
<feature type="active site" description="For RuvC-like nuclease domain" evidence="13">
    <location>
        <position position="10"/>
    </location>
</feature>
<comment type="function">
    <text evidence="13">CRISPR (clustered regularly interspaced short palindromic repeat) is an adaptive immune system that provides protection against mobile genetic elements (viruses, transposable elements and conjugative plasmids). CRISPR clusters contain spacers, sequences complementary to antecedent mobile elements, and target invading nucleic acids. CRISPR clusters are transcribed and processed into CRISPR RNA (crRNA). In type II CRISPR systems correct processing of pre-crRNA requires a trans-encoded small RNA (tracrRNA), endogenous ribonuclease 3 (rnc) and this protein. The tracrRNA serves as a guide for ribonuclease 3-aided processing of pre-crRNA. Subsequently Cas9/crRNA/tracrRNA endonucleolytically cleaves linear or circular dsDNA target complementary to the spacer; Cas9 is inactive in the absence of the 2 guide RNAs (gRNA). Cas9 recognizes the protospacer adjacent motif (PAM) in the CRISPR repeat sequences to help distinguish self versus nonself, as targets within the bacterial CRISPR locus do not have PAMs. PAM recognition is also required for catalytic activity.</text>
</comment>
<feature type="binding site" evidence="13">
    <location>
        <position position="773"/>
    </location>
    <ligand>
        <name>Mg(2+)</name>
        <dbReference type="ChEBI" id="CHEBI:18420"/>
        <label>1</label>
    </ligand>
</feature>
<evidence type="ECO:0000256" key="6">
    <source>
        <dbReference type="ARBA" id="ARBA00022801"/>
    </source>
</evidence>
<dbReference type="GO" id="GO:0004519">
    <property type="term" value="F:endonuclease activity"/>
    <property type="evidence" value="ECO:0007669"/>
    <property type="project" value="UniProtKB-KW"/>
</dbReference>
<feature type="binding site" evidence="13">
    <location>
        <position position="994"/>
    </location>
    <ligand>
        <name>Mg(2+)</name>
        <dbReference type="ChEBI" id="CHEBI:18420"/>
        <label>2</label>
    </ligand>
</feature>
<evidence type="ECO:0000256" key="12">
    <source>
        <dbReference type="ARBA" id="ARBA00046380"/>
    </source>
</evidence>
<evidence type="ECO:0000256" key="5">
    <source>
        <dbReference type="ARBA" id="ARBA00022759"/>
    </source>
</evidence>
<dbReference type="Pfam" id="PF16592">
    <property type="entry name" value="Cas9_REC"/>
    <property type="match status" value="1"/>
</dbReference>
<dbReference type="InterPro" id="IPR033114">
    <property type="entry name" value="HNH_CAS9"/>
</dbReference>
<dbReference type="EC" id="3.1.-.-" evidence="13"/>
<evidence type="ECO:0000256" key="3">
    <source>
        <dbReference type="ARBA" id="ARBA00022722"/>
    </source>
</evidence>
<comment type="domain">
    <text evidence="13">Has 2 endonuclease domains. The discontinuous RuvC-like domain cleaves the target DNA noncomplementary to crRNA while the HNH nuclease domain cleaves the target DNA complementary to crRNA.</text>
</comment>
<feature type="domain" description="HNH Cas9-type" evidence="14">
    <location>
        <begin position="781"/>
        <end position="932"/>
    </location>
</feature>
<feature type="binding site" evidence="13">
    <location>
        <position position="777"/>
    </location>
    <ligand>
        <name>Mg(2+)</name>
        <dbReference type="ChEBI" id="CHEBI:18420"/>
        <label>1</label>
    </ligand>
</feature>
<dbReference type="HAMAP" id="MF_01480">
    <property type="entry name" value="Cas9"/>
    <property type="match status" value="1"/>
</dbReference>
<evidence type="ECO:0000256" key="4">
    <source>
        <dbReference type="ARBA" id="ARBA00022723"/>
    </source>
</evidence>
<evidence type="ECO:0000256" key="2">
    <source>
        <dbReference type="ARBA" id="ARBA00005244"/>
    </source>
</evidence>
<keyword evidence="7 13" id="KW-0460">Magnesium</keyword>
<evidence type="ECO:0000256" key="1">
    <source>
        <dbReference type="ARBA" id="ARBA00001946"/>
    </source>
</evidence>
<accession>A0ABS3HPH7</accession>